<proteinExistence type="predicted"/>
<organism evidence="1 2">
    <name type="scientific">Thelephora ganbajun</name>
    <name type="common">Ganba fungus</name>
    <dbReference type="NCBI Taxonomy" id="370292"/>
    <lineage>
        <taxon>Eukaryota</taxon>
        <taxon>Fungi</taxon>
        <taxon>Dikarya</taxon>
        <taxon>Basidiomycota</taxon>
        <taxon>Agaricomycotina</taxon>
        <taxon>Agaricomycetes</taxon>
        <taxon>Thelephorales</taxon>
        <taxon>Thelephoraceae</taxon>
        <taxon>Thelephora</taxon>
    </lineage>
</organism>
<sequence>MLSPFNGAPYSAGSGGSSPAQRYPGWVSDVLSKVGLEAFIDEKVEPRDYFDKLTEVAEGESGFVYQAKVVRTVPGSKLTKRGLQPSGVVAIKAVPILPSGSSKLEDLRREVEVMERVSGYPVGASHVLIMEAMYVDLQEDALWIRMELMERSLADVVALVEEGHLERMDEKVVARFASDIVQALSYLHGLGIAHRDVRSDNLLLNRDGVLKIADFSNAVTITPESPACTGDVGVIYWQAPEVRAGSYNPMKADIWSLGATIWEMAESTPPFHDAASAADLRNRWPPLTGAEEFSRSLHDFLILCSNPIASRPDVNVLVQTPFVRSAARRSAVTQILKKCRTIENLLMGGRPSVDSQSTLSRR</sequence>
<comment type="caution">
    <text evidence="1">The sequence shown here is derived from an EMBL/GenBank/DDBJ whole genome shotgun (WGS) entry which is preliminary data.</text>
</comment>
<gene>
    <name evidence="1" type="ORF">BDM02DRAFT_3094242</name>
</gene>
<evidence type="ECO:0000313" key="2">
    <source>
        <dbReference type="Proteomes" id="UP000886501"/>
    </source>
</evidence>
<reference evidence="1" key="2">
    <citation type="journal article" date="2020" name="Nat. Commun.">
        <title>Large-scale genome sequencing of mycorrhizal fungi provides insights into the early evolution of symbiotic traits.</title>
        <authorList>
            <person name="Miyauchi S."/>
            <person name="Kiss E."/>
            <person name="Kuo A."/>
            <person name="Drula E."/>
            <person name="Kohler A."/>
            <person name="Sanchez-Garcia M."/>
            <person name="Morin E."/>
            <person name="Andreopoulos B."/>
            <person name="Barry K.W."/>
            <person name="Bonito G."/>
            <person name="Buee M."/>
            <person name="Carver A."/>
            <person name="Chen C."/>
            <person name="Cichocki N."/>
            <person name="Clum A."/>
            <person name="Culley D."/>
            <person name="Crous P.W."/>
            <person name="Fauchery L."/>
            <person name="Girlanda M."/>
            <person name="Hayes R.D."/>
            <person name="Keri Z."/>
            <person name="LaButti K."/>
            <person name="Lipzen A."/>
            <person name="Lombard V."/>
            <person name="Magnuson J."/>
            <person name="Maillard F."/>
            <person name="Murat C."/>
            <person name="Nolan M."/>
            <person name="Ohm R.A."/>
            <person name="Pangilinan J."/>
            <person name="Pereira M.F."/>
            <person name="Perotto S."/>
            <person name="Peter M."/>
            <person name="Pfister S."/>
            <person name="Riley R."/>
            <person name="Sitrit Y."/>
            <person name="Stielow J.B."/>
            <person name="Szollosi G."/>
            <person name="Zifcakova L."/>
            <person name="Stursova M."/>
            <person name="Spatafora J.W."/>
            <person name="Tedersoo L."/>
            <person name="Vaario L.M."/>
            <person name="Yamada A."/>
            <person name="Yan M."/>
            <person name="Wang P."/>
            <person name="Xu J."/>
            <person name="Bruns T."/>
            <person name="Baldrian P."/>
            <person name="Vilgalys R."/>
            <person name="Dunand C."/>
            <person name="Henrissat B."/>
            <person name="Grigoriev I.V."/>
            <person name="Hibbett D."/>
            <person name="Nagy L.G."/>
            <person name="Martin F.M."/>
        </authorList>
    </citation>
    <scope>NUCLEOTIDE SEQUENCE</scope>
    <source>
        <strain evidence="1">P2</strain>
    </source>
</reference>
<dbReference type="EMBL" id="MU117994">
    <property type="protein sequence ID" value="KAF9649741.1"/>
    <property type="molecule type" value="Genomic_DNA"/>
</dbReference>
<evidence type="ECO:0000313" key="1">
    <source>
        <dbReference type="EMBL" id="KAF9649741.1"/>
    </source>
</evidence>
<accession>A0ACB6ZKS3</accession>
<keyword evidence="2" id="KW-1185">Reference proteome</keyword>
<reference evidence="1" key="1">
    <citation type="submission" date="2019-10" db="EMBL/GenBank/DDBJ databases">
        <authorList>
            <consortium name="DOE Joint Genome Institute"/>
            <person name="Kuo A."/>
            <person name="Miyauchi S."/>
            <person name="Kiss E."/>
            <person name="Drula E."/>
            <person name="Kohler A."/>
            <person name="Sanchez-Garcia M."/>
            <person name="Andreopoulos B."/>
            <person name="Barry K.W."/>
            <person name="Bonito G."/>
            <person name="Buee M."/>
            <person name="Carver A."/>
            <person name="Chen C."/>
            <person name="Cichocki N."/>
            <person name="Clum A."/>
            <person name="Culley D."/>
            <person name="Crous P.W."/>
            <person name="Fauchery L."/>
            <person name="Girlanda M."/>
            <person name="Hayes R."/>
            <person name="Keri Z."/>
            <person name="Labutti K."/>
            <person name="Lipzen A."/>
            <person name="Lombard V."/>
            <person name="Magnuson J."/>
            <person name="Maillard F."/>
            <person name="Morin E."/>
            <person name="Murat C."/>
            <person name="Nolan M."/>
            <person name="Ohm R."/>
            <person name="Pangilinan J."/>
            <person name="Pereira M."/>
            <person name="Perotto S."/>
            <person name="Peter M."/>
            <person name="Riley R."/>
            <person name="Sitrit Y."/>
            <person name="Stielow B."/>
            <person name="Szollosi G."/>
            <person name="Zifcakova L."/>
            <person name="Stursova M."/>
            <person name="Spatafora J.W."/>
            <person name="Tedersoo L."/>
            <person name="Vaario L.-M."/>
            <person name="Yamada A."/>
            <person name="Yan M."/>
            <person name="Wang P."/>
            <person name="Xu J."/>
            <person name="Bruns T."/>
            <person name="Baldrian P."/>
            <person name="Vilgalys R."/>
            <person name="Henrissat B."/>
            <person name="Grigoriev I.V."/>
            <person name="Hibbett D."/>
            <person name="Nagy L.G."/>
            <person name="Martin F.M."/>
        </authorList>
    </citation>
    <scope>NUCLEOTIDE SEQUENCE</scope>
    <source>
        <strain evidence="1">P2</strain>
    </source>
</reference>
<dbReference type="Proteomes" id="UP000886501">
    <property type="component" value="Unassembled WGS sequence"/>
</dbReference>
<name>A0ACB6ZKS3_THEGA</name>
<protein>
    <submittedName>
        <fullName evidence="1">Kinase-like protein</fullName>
    </submittedName>
</protein>